<dbReference type="PANTHER" id="PTHR30221">
    <property type="entry name" value="SMALL-CONDUCTANCE MECHANOSENSITIVE CHANNEL"/>
    <property type="match status" value="1"/>
</dbReference>
<evidence type="ECO:0000259" key="8">
    <source>
        <dbReference type="Pfam" id="PF00924"/>
    </source>
</evidence>
<comment type="similarity">
    <text evidence="2">Belongs to the MscS (TC 1.A.23) family.</text>
</comment>
<feature type="transmembrane region" description="Helical" evidence="7">
    <location>
        <begin position="89"/>
        <end position="109"/>
    </location>
</feature>
<dbReference type="InterPro" id="IPR049278">
    <property type="entry name" value="MS_channel_C"/>
</dbReference>
<dbReference type="EMBL" id="AZAC01000012">
    <property type="protein sequence ID" value="KIX14052.1"/>
    <property type="molecule type" value="Genomic_DNA"/>
</dbReference>
<dbReference type="Gene3D" id="1.10.287.1260">
    <property type="match status" value="1"/>
</dbReference>
<proteinExistence type="inferred from homology"/>
<evidence type="ECO:0000256" key="2">
    <source>
        <dbReference type="ARBA" id="ARBA00008017"/>
    </source>
</evidence>
<evidence type="ECO:0000259" key="9">
    <source>
        <dbReference type="Pfam" id="PF21082"/>
    </source>
</evidence>
<name>A0A0D2GGN7_9BACT</name>
<dbReference type="GO" id="GO:0005886">
    <property type="term" value="C:plasma membrane"/>
    <property type="evidence" value="ECO:0007669"/>
    <property type="project" value="UniProtKB-SubCell"/>
</dbReference>
<evidence type="ECO:0000313" key="12">
    <source>
        <dbReference type="Proteomes" id="UP000032233"/>
    </source>
</evidence>
<gene>
    <name evidence="11" type="ORF">X474_10485</name>
</gene>
<feature type="domain" description="Mechanosensitive ion channel transmembrane helices 2/3" evidence="10">
    <location>
        <begin position="138"/>
        <end position="179"/>
    </location>
</feature>
<dbReference type="RefSeq" id="WP_052515051.1">
    <property type="nucleotide sequence ID" value="NZ_AZAC01000012.1"/>
</dbReference>
<keyword evidence="3" id="KW-1003">Cell membrane</keyword>
<evidence type="ECO:0000256" key="3">
    <source>
        <dbReference type="ARBA" id="ARBA00022475"/>
    </source>
</evidence>
<dbReference type="STRING" id="1429043.X474_10485"/>
<evidence type="ECO:0000256" key="7">
    <source>
        <dbReference type="SAM" id="Phobius"/>
    </source>
</evidence>
<dbReference type="InterPro" id="IPR045275">
    <property type="entry name" value="MscS_archaea/bacteria_type"/>
</dbReference>
<comment type="subcellular location">
    <subcellularLocation>
        <location evidence="1">Cell membrane</location>
        <topology evidence="1">Multi-pass membrane protein</topology>
    </subcellularLocation>
</comment>
<dbReference type="Pfam" id="PF21082">
    <property type="entry name" value="MS_channel_3rd"/>
    <property type="match status" value="1"/>
</dbReference>
<dbReference type="InterPro" id="IPR023408">
    <property type="entry name" value="MscS_beta-dom_sf"/>
</dbReference>
<protein>
    <recommendedName>
        <fullName evidence="13">Small mechanosensitive ion channel protein MscS</fullName>
    </recommendedName>
</protein>
<dbReference type="PANTHER" id="PTHR30221:SF1">
    <property type="entry name" value="SMALL-CONDUCTANCE MECHANOSENSITIVE CHANNEL"/>
    <property type="match status" value="1"/>
</dbReference>
<feature type="transmembrane region" description="Helical" evidence="7">
    <location>
        <begin position="129"/>
        <end position="152"/>
    </location>
</feature>
<evidence type="ECO:0000256" key="5">
    <source>
        <dbReference type="ARBA" id="ARBA00022989"/>
    </source>
</evidence>
<dbReference type="InParanoid" id="A0A0D2GGN7"/>
<feature type="domain" description="Mechanosensitive ion channel MscS" evidence="8">
    <location>
        <begin position="180"/>
        <end position="247"/>
    </location>
</feature>
<evidence type="ECO:0000256" key="4">
    <source>
        <dbReference type="ARBA" id="ARBA00022692"/>
    </source>
</evidence>
<dbReference type="SUPFAM" id="SSF82861">
    <property type="entry name" value="Mechanosensitive channel protein MscS (YggB), transmembrane region"/>
    <property type="match status" value="1"/>
</dbReference>
<dbReference type="Pfam" id="PF21088">
    <property type="entry name" value="MS_channel_1st"/>
    <property type="match status" value="1"/>
</dbReference>
<evidence type="ECO:0000259" key="10">
    <source>
        <dbReference type="Pfam" id="PF21088"/>
    </source>
</evidence>
<dbReference type="InterPro" id="IPR006685">
    <property type="entry name" value="MscS_channel_2nd"/>
</dbReference>
<evidence type="ECO:0008006" key="13">
    <source>
        <dbReference type="Google" id="ProtNLM"/>
    </source>
</evidence>
<dbReference type="FunCoup" id="A0A0D2GGN7">
    <property type="interactions" value="41"/>
</dbReference>
<dbReference type="AlphaFoldDB" id="A0A0D2GGN7"/>
<comment type="caution">
    <text evidence="11">The sequence shown here is derived from an EMBL/GenBank/DDBJ whole genome shotgun (WGS) entry which is preliminary data.</text>
</comment>
<dbReference type="Gene3D" id="3.30.70.100">
    <property type="match status" value="1"/>
</dbReference>
<dbReference type="Gene3D" id="2.30.30.60">
    <property type="match status" value="1"/>
</dbReference>
<evidence type="ECO:0000313" key="11">
    <source>
        <dbReference type="EMBL" id="KIX14052.1"/>
    </source>
</evidence>
<evidence type="ECO:0000256" key="1">
    <source>
        <dbReference type="ARBA" id="ARBA00004651"/>
    </source>
</evidence>
<organism evidence="11 12">
    <name type="scientific">Dethiosulfatarculus sandiegensis</name>
    <dbReference type="NCBI Taxonomy" id="1429043"/>
    <lineage>
        <taxon>Bacteria</taxon>
        <taxon>Pseudomonadati</taxon>
        <taxon>Thermodesulfobacteriota</taxon>
        <taxon>Desulfarculia</taxon>
        <taxon>Desulfarculales</taxon>
        <taxon>Desulfarculaceae</taxon>
        <taxon>Dethiosulfatarculus</taxon>
    </lineage>
</organism>
<dbReference type="InterPro" id="IPR011066">
    <property type="entry name" value="MscS_channel_C_sf"/>
</dbReference>
<dbReference type="OrthoDB" id="9775207at2"/>
<keyword evidence="5 7" id="KW-1133">Transmembrane helix</keyword>
<sequence>MNTQNLTQAWDWAYGHAYVFAIGIMVLSLIMAKLLDHFFAKVLKSIAARTKTDLDNQLINQIHRPVQISVVSLGALLALSALIEDDTYQNYASSGLFTLLVCLWTWVAIRASRTFFNLVIQKRRGDSALVQTLPLVNNLIMIVLLVHGAYWVMHLWEINVTPLVASAGIVTAAVALASKDTLANFFGGVSIFVDRPYKINDYIILESGERGEVVNIGIRSTRILTRDDVLITLPNAIMANSKIVNQSGHINRFRLRIKIGVAYESNLDQVEEELLAACRSISEIIQNPPPRVRFRSFGDSALEFELLFWIRQPADKGRIEHLVNRNIHQKFAKAGIEIPFPQRVLTFTGQPFERKVEKSAEPDENKNI</sequence>
<dbReference type="Pfam" id="PF00924">
    <property type="entry name" value="MS_channel_2nd"/>
    <property type="match status" value="1"/>
</dbReference>
<accession>A0A0D2GGN7</accession>
<keyword evidence="6 7" id="KW-0472">Membrane</keyword>
<reference evidence="11 12" key="1">
    <citation type="submission" date="2013-11" db="EMBL/GenBank/DDBJ databases">
        <title>Metagenomic analysis of a methanogenic consortium involved in long chain n-alkane degradation.</title>
        <authorList>
            <person name="Davidova I.A."/>
            <person name="Callaghan A.V."/>
            <person name="Wawrik B."/>
            <person name="Pruitt S."/>
            <person name="Marks C."/>
            <person name="Duncan K.E."/>
            <person name="Suflita J.M."/>
        </authorList>
    </citation>
    <scope>NUCLEOTIDE SEQUENCE [LARGE SCALE GENOMIC DNA]</scope>
    <source>
        <strain evidence="11 12">SPR</strain>
    </source>
</reference>
<evidence type="ECO:0000256" key="6">
    <source>
        <dbReference type="ARBA" id="ARBA00023136"/>
    </source>
</evidence>
<dbReference type="InterPro" id="IPR010920">
    <property type="entry name" value="LSM_dom_sf"/>
</dbReference>
<keyword evidence="4 7" id="KW-0812">Transmembrane</keyword>
<feature type="domain" description="Mechanosensitive ion channel MscS C-terminal" evidence="9">
    <location>
        <begin position="256"/>
        <end position="338"/>
    </location>
</feature>
<feature type="transmembrane region" description="Helical" evidence="7">
    <location>
        <begin position="12"/>
        <end position="35"/>
    </location>
</feature>
<dbReference type="GO" id="GO:0008381">
    <property type="term" value="F:mechanosensitive monoatomic ion channel activity"/>
    <property type="evidence" value="ECO:0007669"/>
    <property type="project" value="InterPro"/>
</dbReference>
<dbReference type="Proteomes" id="UP000032233">
    <property type="component" value="Unassembled WGS sequence"/>
</dbReference>
<dbReference type="SUPFAM" id="SSF82689">
    <property type="entry name" value="Mechanosensitive channel protein MscS (YggB), C-terminal domain"/>
    <property type="match status" value="1"/>
</dbReference>
<keyword evidence="12" id="KW-1185">Reference proteome</keyword>
<dbReference type="InterPro" id="IPR011014">
    <property type="entry name" value="MscS_channel_TM-2"/>
</dbReference>
<dbReference type="SUPFAM" id="SSF50182">
    <property type="entry name" value="Sm-like ribonucleoproteins"/>
    <property type="match status" value="1"/>
</dbReference>
<dbReference type="InterPro" id="IPR049142">
    <property type="entry name" value="MS_channel_1st"/>
</dbReference>
<dbReference type="PATRIC" id="fig|1429043.3.peg.2225"/>
<feature type="transmembrane region" description="Helical" evidence="7">
    <location>
        <begin position="66"/>
        <end position="83"/>
    </location>
</feature>
<feature type="transmembrane region" description="Helical" evidence="7">
    <location>
        <begin position="158"/>
        <end position="177"/>
    </location>
</feature>